<dbReference type="RefSeq" id="WP_229716200.1">
    <property type="nucleotide sequence ID" value="NZ_BMMX01000040.1"/>
</dbReference>
<dbReference type="InterPro" id="IPR014325">
    <property type="entry name" value="RNA_pol_sigma-E_actinobac"/>
</dbReference>
<evidence type="ECO:0000256" key="2">
    <source>
        <dbReference type="ARBA" id="ARBA00023015"/>
    </source>
</evidence>
<comment type="caution">
    <text evidence="8">The sequence shown here is derived from an EMBL/GenBank/DDBJ whole genome shotgun (WGS) entry which is preliminary data.</text>
</comment>
<dbReference type="GO" id="GO:0003677">
    <property type="term" value="F:DNA binding"/>
    <property type="evidence" value="ECO:0007669"/>
    <property type="project" value="UniProtKB-KW"/>
</dbReference>
<dbReference type="Proteomes" id="UP000656042">
    <property type="component" value="Unassembled WGS sequence"/>
</dbReference>
<feature type="domain" description="RNA polymerase sigma-70 region 2" evidence="6">
    <location>
        <begin position="17"/>
        <end position="81"/>
    </location>
</feature>
<evidence type="ECO:0000256" key="3">
    <source>
        <dbReference type="ARBA" id="ARBA00023082"/>
    </source>
</evidence>
<dbReference type="NCBIfam" id="TIGR02937">
    <property type="entry name" value="sigma70-ECF"/>
    <property type="match status" value="1"/>
</dbReference>
<dbReference type="SUPFAM" id="SSF88946">
    <property type="entry name" value="Sigma2 domain of RNA polymerase sigma factors"/>
    <property type="match status" value="1"/>
</dbReference>
<dbReference type="InterPro" id="IPR013249">
    <property type="entry name" value="RNA_pol_sigma70_r4_t2"/>
</dbReference>
<keyword evidence="4" id="KW-0238">DNA-binding</keyword>
<dbReference type="InterPro" id="IPR013325">
    <property type="entry name" value="RNA_pol_sigma_r2"/>
</dbReference>
<name>A0A8J3C5G2_9ACTN</name>
<evidence type="ECO:0000313" key="9">
    <source>
        <dbReference type="Proteomes" id="UP000656042"/>
    </source>
</evidence>
<evidence type="ECO:0000256" key="5">
    <source>
        <dbReference type="ARBA" id="ARBA00023163"/>
    </source>
</evidence>
<proteinExistence type="inferred from homology"/>
<dbReference type="PANTHER" id="PTHR43133">
    <property type="entry name" value="RNA POLYMERASE ECF-TYPE SIGMA FACTO"/>
    <property type="match status" value="1"/>
</dbReference>
<dbReference type="InterPro" id="IPR013324">
    <property type="entry name" value="RNA_pol_sigma_r3/r4-like"/>
</dbReference>
<dbReference type="PANTHER" id="PTHR43133:SF50">
    <property type="entry name" value="ECF RNA POLYMERASE SIGMA FACTOR SIGM"/>
    <property type="match status" value="1"/>
</dbReference>
<dbReference type="EMBL" id="BMMX01000040">
    <property type="protein sequence ID" value="GGL13226.1"/>
    <property type="molecule type" value="Genomic_DNA"/>
</dbReference>
<evidence type="ECO:0000313" key="8">
    <source>
        <dbReference type="EMBL" id="GGL13226.1"/>
    </source>
</evidence>
<organism evidence="8 9">
    <name type="scientific">Mangrovihabitans endophyticus</name>
    <dbReference type="NCBI Taxonomy" id="1751298"/>
    <lineage>
        <taxon>Bacteria</taxon>
        <taxon>Bacillati</taxon>
        <taxon>Actinomycetota</taxon>
        <taxon>Actinomycetes</taxon>
        <taxon>Micromonosporales</taxon>
        <taxon>Micromonosporaceae</taxon>
        <taxon>Mangrovihabitans</taxon>
    </lineage>
</organism>
<sequence>MPMNDAEGRQFAAYFAAAHGRVRRVAYVICGDWHWAEDLTQTAFIRLAAGWHRVEDHAALDAYVRTCLIRAYLAETRRVWRRREQSWAELPETGADDASEAVTRRLVFERALRRLPPRQRVTLVCRYYQGLDVAQTAAALRCSEGTVKSQTAKGLASLRAVLGTVDLSDPDVPAGGVYSWAI</sequence>
<comment type="similarity">
    <text evidence="1">Belongs to the sigma-70 factor family. ECF subfamily.</text>
</comment>
<feature type="domain" description="RNA polymerase sigma factor 70 region 4 type 2" evidence="7">
    <location>
        <begin position="107"/>
        <end position="158"/>
    </location>
</feature>
<evidence type="ECO:0000259" key="7">
    <source>
        <dbReference type="Pfam" id="PF08281"/>
    </source>
</evidence>
<protein>
    <submittedName>
        <fullName evidence="8">RNA polymerase sigma24 factor</fullName>
    </submittedName>
</protein>
<accession>A0A8J3C5G2</accession>
<dbReference type="SUPFAM" id="SSF88659">
    <property type="entry name" value="Sigma3 and sigma4 domains of RNA polymerase sigma factors"/>
    <property type="match status" value="1"/>
</dbReference>
<dbReference type="AlphaFoldDB" id="A0A8J3C5G2"/>
<keyword evidence="2" id="KW-0805">Transcription regulation</keyword>
<gene>
    <name evidence="8" type="primary">rpoE</name>
    <name evidence="8" type="ORF">GCM10012284_54880</name>
</gene>
<dbReference type="NCBIfam" id="TIGR02983">
    <property type="entry name" value="SigE-fam_strep"/>
    <property type="match status" value="1"/>
</dbReference>
<reference evidence="8" key="2">
    <citation type="submission" date="2020-09" db="EMBL/GenBank/DDBJ databases">
        <authorList>
            <person name="Sun Q."/>
            <person name="Zhou Y."/>
        </authorList>
    </citation>
    <scope>NUCLEOTIDE SEQUENCE</scope>
    <source>
        <strain evidence="8">CGMCC 4.7299</strain>
    </source>
</reference>
<evidence type="ECO:0000256" key="4">
    <source>
        <dbReference type="ARBA" id="ARBA00023125"/>
    </source>
</evidence>
<keyword evidence="9" id="KW-1185">Reference proteome</keyword>
<dbReference type="CDD" id="cd06171">
    <property type="entry name" value="Sigma70_r4"/>
    <property type="match status" value="1"/>
</dbReference>
<keyword evidence="3" id="KW-0731">Sigma factor</keyword>
<dbReference type="GO" id="GO:0016987">
    <property type="term" value="F:sigma factor activity"/>
    <property type="evidence" value="ECO:0007669"/>
    <property type="project" value="UniProtKB-KW"/>
</dbReference>
<dbReference type="Gene3D" id="1.10.1740.10">
    <property type="match status" value="1"/>
</dbReference>
<dbReference type="GO" id="GO:0006352">
    <property type="term" value="P:DNA-templated transcription initiation"/>
    <property type="evidence" value="ECO:0007669"/>
    <property type="project" value="InterPro"/>
</dbReference>
<dbReference type="InterPro" id="IPR007627">
    <property type="entry name" value="RNA_pol_sigma70_r2"/>
</dbReference>
<keyword evidence="5" id="KW-0804">Transcription</keyword>
<evidence type="ECO:0000256" key="1">
    <source>
        <dbReference type="ARBA" id="ARBA00010641"/>
    </source>
</evidence>
<evidence type="ECO:0000259" key="6">
    <source>
        <dbReference type="Pfam" id="PF04542"/>
    </source>
</evidence>
<dbReference type="Gene3D" id="1.10.10.10">
    <property type="entry name" value="Winged helix-like DNA-binding domain superfamily/Winged helix DNA-binding domain"/>
    <property type="match status" value="1"/>
</dbReference>
<dbReference type="Pfam" id="PF08281">
    <property type="entry name" value="Sigma70_r4_2"/>
    <property type="match status" value="1"/>
</dbReference>
<reference evidence="8" key="1">
    <citation type="journal article" date="2014" name="Int. J. Syst. Evol. Microbiol.">
        <title>Complete genome sequence of Corynebacterium casei LMG S-19264T (=DSM 44701T), isolated from a smear-ripened cheese.</title>
        <authorList>
            <consortium name="US DOE Joint Genome Institute (JGI-PGF)"/>
            <person name="Walter F."/>
            <person name="Albersmeier A."/>
            <person name="Kalinowski J."/>
            <person name="Ruckert C."/>
        </authorList>
    </citation>
    <scope>NUCLEOTIDE SEQUENCE</scope>
    <source>
        <strain evidence="8">CGMCC 4.7299</strain>
    </source>
</reference>
<dbReference type="InterPro" id="IPR039425">
    <property type="entry name" value="RNA_pol_sigma-70-like"/>
</dbReference>
<dbReference type="InterPro" id="IPR036388">
    <property type="entry name" value="WH-like_DNA-bd_sf"/>
</dbReference>
<dbReference type="InterPro" id="IPR014284">
    <property type="entry name" value="RNA_pol_sigma-70_dom"/>
</dbReference>
<dbReference type="Pfam" id="PF04542">
    <property type="entry name" value="Sigma70_r2"/>
    <property type="match status" value="1"/>
</dbReference>